<organism evidence="1 2">
    <name type="scientific">Palleniella muris</name>
    <dbReference type="NCBI Taxonomy" id="3038145"/>
    <lineage>
        <taxon>Bacteria</taxon>
        <taxon>Pseudomonadati</taxon>
        <taxon>Bacteroidota</taxon>
        <taxon>Bacteroidia</taxon>
        <taxon>Bacteroidales</taxon>
        <taxon>Prevotellaceae</taxon>
        <taxon>Palleniella</taxon>
    </lineage>
</organism>
<name>A0AC61QLH0_9BACT</name>
<evidence type="ECO:0000313" key="1">
    <source>
        <dbReference type="EMBL" id="TGX79619.1"/>
    </source>
</evidence>
<accession>A0AC61QLH0</accession>
<feature type="non-terminal residue" evidence="1">
    <location>
        <position position="1126"/>
    </location>
</feature>
<proteinExistence type="predicted"/>
<gene>
    <name evidence="1" type="ORF">E5358_14705</name>
</gene>
<keyword evidence="2" id="KW-1185">Reference proteome</keyword>
<reference evidence="1" key="1">
    <citation type="submission" date="2019-04" db="EMBL/GenBank/DDBJ databases">
        <title>Microbes associate with the intestines of laboratory mice.</title>
        <authorList>
            <person name="Navarre W."/>
            <person name="Wong E."/>
            <person name="Huang K."/>
            <person name="Tropini C."/>
            <person name="Ng K."/>
            <person name="Yu B."/>
        </authorList>
    </citation>
    <scope>NUCLEOTIDE SEQUENCE</scope>
    <source>
        <strain evidence="1">NM73_A23</strain>
    </source>
</reference>
<protein>
    <submittedName>
        <fullName evidence="1">RHS repeat-associated core domain-containing protein</fullName>
    </submittedName>
</protein>
<comment type="caution">
    <text evidence="1">The sequence shown here is derived from an EMBL/GenBank/DDBJ whole genome shotgun (WGS) entry which is preliminary data.</text>
</comment>
<dbReference type="Proteomes" id="UP000308886">
    <property type="component" value="Unassembled WGS sequence"/>
</dbReference>
<dbReference type="EMBL" id="SRZC01000040">
    <property type="protein sequence ID" value="TGX79619.1"/>
    <property type="molecule type" value="Genomic_DNA"/>
</dbReference>
<sequence>MTAINKNTVLVLMALFVTADLYGQANDDDDTLLGVDEDSYIYLPYEDEEDLVKLPASEGTNSVVMLSSRSQDCSEKLITAQYYDGFGRMKEEVCAGITPARNDLVMLHEYDALGRKTRTWLPAVTTPGVPGEYVPYSQCAAGAAGAWADGKPYTEDIYDNVPDGMIRSTAGPGAAWHDNGKAVRYDMLANVVGNDTLNCVLYKTNGNGISSLSLSVAGDYPSGTLSVVRTENEDGVTALEFQDRQGRTVLKRMVEHKGTVKVTYDTYYIYDSRGNLVVTVPPALAAEYRYGDVPYDYIYEYAYIYEYDGRNRRCSAKMPGADAVLTEYDGADRPLFVQTGEQRKRNESTFHIYDKFGRECITGTCSYNIPAPGQSLYFNEVPYCAYTGGGWMGYDVYGLSLTGVRIMTVNYYDTYGFADGHSELAYTKEDGYGRKFNKAQGLLTGRATACLCPGKDDSGYIYEAVYYDWRQRVVQRKATNYLEGTDTHFYAYNFSGQETAHRHVHTGRVQLKPATTVQETTTTYDHAGRLLRRTHSVNGSEPVTIASCEYDEFGRLLSDSRNGSAALTTGYKYNIRSWMTGISGSLLDMSMGYETGEHGGRPCFSGNMSSLRWQAGDGKERSYSFSYDGLSRLTGAAYLDTSSGQSGQYDTEYSYDKQGNILSLRRSGLRDGGVCGIIDDLTYEYDGNRLRKVSDAVGGPYYKGAMHFNDGAYADTEYTYNLDGSLVSDKNKRIKEIRYNITGLPESILFDNKKNIEFTYTATGEKLRADYVLDILSIEDPKISVLGLDAELPGEISGDDLKPLRPSLKDSVGMTDEYINLMYGLHRIDYCGNVIYENLRLDRLLFDGGYVTFTNKKPVYHFCLSDHQGNVRIVADANGNVEQVNHYYPFGALLGESTGKDVHRYKYNGKELDRLLALDWYDYGARWYDPILARWHAIDPMAEDYSGVTPFAYCLNNAVILIDSNGQEPTGYEAALMAAHVYGGKKAKIYADALHDKGWHISTFHTSICMNYTRFGQNGLQSELFQRTENGATEYAYVYAGTNSVQDAIEDIVQLYGKSSQYHVAIDNARTLTKELGNSELTFVGHSLGGGEATAASMATGKLAITFNSAVVSKATIRNEELMYKP</sequence>
<evidence type="ECO:0000313" key="2">
    <source>
        <dbReference type="Proteomes" id="UP000308886"/>
    </source>
</evidence>